<dbReference type="GO" id="GO:0003697">
    <property type="term" value="F:single-stranded DNA binding"/>
    <property type="evidence" value="ECO:0007669"/>
    <property type="project" value="TreeGrafter"/>
</dbReference>
<dbReference type="PANTHER" id="PTHR12486:SF4">
    <property type="entry name" value="APRATAXIN"/>
    <property type="match status" value="1"/>
</dbReference>
<dbReference type="GO" id="GO:0005634">
    <property type="term" value="C:nucleus"/>
    <property type="evidence" value="ECO:0007669"/>
    <property type="project" value="TreeGrafter"/>
</dbReference>
<dbReference type="OrthoDB" id="3512845at2759"/>
<dbReference type="Gene3D" id="3.30.428.10">
    <property type="entry name" value="HIT-like"/>
    <property type="match status" value="1"/>
</dbReference>
<evidence type="ECO:0008006" key="3">
    <source>
        <dbReference type="Google" id="ProtNLM"/>
    </source>
</evidence>
<protein>
    <recommendedName>
        <fullName evidence="3">Aprataxin C2HE/C2H2/C2HC zinc finger domain-containing protein</fullName>
    </recommendedName>
</protein>
<reference evidence="1 2" key="1">
    <citation type="submission" date="2016-08" db="EMBL/GenBank/DDBJ databases">
        <title>Whole genome shotgun sequence of Pichia membranifaciens KS47-1.</title>
        <authorList>
            <person name="Konishi M."/>
            <person name="Ishida M."/>
            <person name="Arakawa T."/>
            <person name="Kato Y."/>
            <person name="Horiuchi J."/>
        </authorList>
    </citation>
    <scope>NUCLEOTIDE SEQUENCE [LARGE SCALE GENOMIC DNA]</scope>
    <source>
        <strain evidence="1 2">KS47-1</strain>
    </source>
</reference>
<name>A0A1Q2YJ59_9ASCO</name>
<dbReference type="GO" id="GO:0030983">
    <property type="term" value="F:mismatched DNA binding"/>
    <property type="evidence" value="ECO:0007669"/>
    <property type="project" value="TreeGrafter"/>
</dbReference>
<dbReference type="Pfam" id="PF11969">
    <property type="entry name" value="DcpS_C"/>
    <property type="match status" value="1"/>
</dbReference>
<evidence type="ECO:0000313" key="1">
    <source>
        <dbReference type="EMBL" id="GAV29582.1"/>
    </source>
</evidence>
<dbReference type="InterPro" id="IPR036265">
    <property type="entry name" value="HIT-like_sf"/>
</dbReference>
<comment type="caution">
    <text evidence="1">The sequence shown here is derived from an EMBL/GenBank/DDBJ whole genome shotgun (WGS) entry which is preliminary data.</text>
</comment>
<dbReference type="GO" id="GO:0003725">
    <property type="term" value="F:double-stranded RNA binding"/>
    <property type="evidence" value="ECO:0007669"/>
    <property type="project" value="TreeGrafter"/>
</dbReference>
<dbReference type="SUPFAM" id="SSF54197">
    <property type="entry name" value="HIT-like"/>
    <property type="match status" value="1"/>
</dbReference>
<dbReference type="GO" id="GO:1990165">
    <property type="term" value="F:single-strand break-containing DNA binding"/>
    <property type="evidence" value="ECO:0007669"/>
    <property type="project" value="TreeGrafter"/>
</dbReference>
<dbReference type="PANTHER" id="PTHR12486">
    <property type="entry name" value="APRATAXIN-RELATED"/>
    <property type="match status" value="1"/>
</dbReference>
<sequence length="200" mass="23768">MSYRYALVPYIRAPEKYPNVVLFYDEYVSIIKDAFPKGKVHLLILPRNEETSKQKSQEAFKDEKTRKMLEAYVHQAIELTQKAFDKEWRRIDGDDEKKMKILVCCHSVPSLNNLHIHVLTTDMCGRNMKNKKHYNSFTTDFAIRFDEFPLKEDDFRLQDKGKCESLLKQDLVYNGANYKSSFKKMQAKIHEDFDKIYKHI</sequence>
<keyword evidence="2" id="KW-1185">Reference proteome</keyword>
<organism evidence="1 2">
    <name type="scientific">Pichia membranifaciens</name>
    <dbReference type="NCBI Taxonomy" id="4926"/>
    <lineage>
        <taxon>Eukaryota</taxon>
        <taxon>Fungi</taxon>
        <taxon>Dikarya</taxon>
        <taxon>Ascomycota</taxon>
        <taxon>Saccharomycotina</taxon>
        <taxon>Pichiomycetes</taxon>
        <taxon>Pichiales</taxon>
        <taxon>Pichiaceae</taxon>
        <taxon>Pichia</taxon>
    </lineage>
</organism>
<gene>
    <name evidence="1" type="ORF">PMKS-003083</name>
</gene>
<proteinExistence type="predicted"/>
<dbReference type="GO" id="GO:0000012">
    <property type="term" value="P:single strand break repair"/>
    <property type="evidence" value="ECO:0007669"/>
    <property type="project" value="TreeGrafter"/>
</dbReference>
<evidence type="ECO:0000313" key="2">
    <source>
        <dbReference type="Proteomes" id="UP000186136"/>
    </source>
</evidence>
<accession>A0A1Q2YJ59</accession>
<dbReference type="Proteomes" id="UP000186136">
    <property type="component" value="Unassembled WGS sequence"/>
</dbReference>
<dbReference type="GO" id="GO:0033699">
    <property type="term" value="F:DNA 5'-adenosine monophosphate hydrolase activity"/>
    <property type="evidence" value="ECO:0007669"/>
    <property type="project" value="TreeGrafter"/>
</dbReference>
<dbReference type="EMBL" id="BDGI01000127">
    <property type="protein sequence ID" value="GAV29582.1"/>
    <property type="molecule type" value="Genomic_DNA"/>
</dbReference>
<dbReference type="AlphaFoldDB" id="A0A1Q2YJ59"/>